<keyword evidence="2" id="KW-1185">Reference proteome</keyword>
<dbReference type="AlphaFoldDB" id="A0A133VLZ5"/>
<organism evidence="1 2">
    <name type="scientific">candidate division MSBL1 archaeon SCGC-AAA382C18</name>
    <dbReference type="NCBI Taxonomy" id="1698281"/>
    <lineage>
        <taxon>Archaea</taxon>
        <taxon>Methanobacteriati</taxon>
        <taxon>Methanobacteriota</taxon>
        <taxon>candidate division MSBL1</taxon>
    </lineage>
</organism>
<gene>
    <name evidence="1" type="ORF">AKJ52_00040</name>
</gene>
<accession>A0A133VLZ5</accession>
<reference evidence="1 2" key="1">
    <citation type="journal article" date="2016" name="Sci. Rep.">
        <title>Metabolic traits of an uncultured archaeal lineage -MSBL1- from brine pools of the Red Sea.</title>
        <authorList>
            <person name="Mwirichia R."/>
            <person name="Alam I."/>
            <person name="Rashid M."/>
            <person name="Vinu M."/>
            <person name="Ba-Alawi W."/>
            <person name="Anthony Kamau A."/>
            <person name="Kamanda Ngugi D."/>
            <person name="Goker M."/>
            <person name="Klenk H.P."/>
            <person name="Bajic V."/>
            <person name="Stingl U."/>
        </authorList>
    </citation>
    <scope>NUCLEOTIDE SEQUENCE [LARGE SCALE GENOMIC DNA]</scope>
    <source>
        <strain evidence="1">SCGC-AAA382C18</strain>
    </source>
</reference>
<proteinExistence type="predicted"/>
<evidence type="ECO:0000313" key="2">
    <source>
        <dbReference type="Proteomes" id="UP000070404"/>
    </source>
</evidence>
<name>A0A133VLZ5_9EURY</name>
<dbReference type="Proteomes" id="UP000070404">
    <property type="component" value="Unassembled WGS sequence"/>
</dbReference>
<evidence type="ECO:0000313" key="1">
    <source>
        <dbReference type="EMBL" id="KXB07486.1"/>
    </source>
</evidence>
<dbReference type="EMBL" id="LHYF01000001">
    <property type="protein sequence ID" value="KXB07486.1"/>
    <property type="molecule type" value="Genomic_DNA"/>
</dbReference>
<protein>
    <submittedName>
        <fullName evidence="1">Uncharacterized protein</fullName>
    </submittedName>
</protein>
<comment type="caution">
    <text evidence="1">The sequence shown here is derived from an EMBL/GenBank/DDBJ whole genome shotgun (WGS) entry which is preliminary data.</text>
</comment>
<sequence>MSGLNETTVILPLFSFLPKIYRDFGIFRGHAHLFLPLYYLSNSVVERNEKDSISFLEFYCRFFR</sequence>